<proteinExistence type="predicted"/>
<dbReference type="GO" id="GO:0005694">
    <property type="term" value="C:chromosome"/>
    <property type="evidence" value="ECO:0007669"/>
    <property type="project" value="InterPro"/>
</dbReference>
<accession>A0A813EUT3</accession>
<dbReference type="GO" id="GO:0004842">
    <property type="term" value="F:ubiquitin-protein transferase activity"/>
    <property type="evidence" value="ECO:0007669"/>
    <property type="project" value="InterPro"/>
</dbReference>
<dbReference type="InterPro" id="IPR036078">
    <property type="entry name" value="Spo11/TopoVI_A_sf"/>
</dbReference>
<feature type="domain" description="U-box" evidence="2">
    <location>
        <begin position="471"/>
        <end position="518"/>
    </location>
</feature>
<dbReference type="EMBL" id="CAJNNV010018224">
    <property type="protein sequence ID" value="CAE8605714.1"/>
    <property type="molecule type" value="Genomic_DNA"/>
</dbReference>
<dbReference type="AlphaFoldDB" id="A0A813EUT3"/>
<dbReference type="InterPro" id="IPR013083">
    <property type="entry name" value="Znf_RING/FYVE/PHD"/>
</dbReference>
<gene>
    <name evidence="3" type="ORF">PGLA1383_LOCUS23818</name>
</gene>
<feature type="compositionally biased region" description="Basic and acidic residues" evidence="1">
    <location>
        <begin position="367"/>
        <end position="379"/>
    </location>
</feature>
<dbReference type="OrthoDB" id="329045at2759"/>
<dbReference type="GO" id="GO:0016567">
    <property type="term" value="P:protein ubiquitination"/>
    <property type="evidence" value="ECO:0007669"/>
    <property type="project" value="InterPro"/>
</dbReference>
<feature type="non-terminal residue" evidence="3">
    <location>
        <position position="1"/>
    </location>
</feature>
<feature type="region of interest" description="Disordered" evidence="1">
    <location>
        <begin position="330"/>
        <end position="395"/>
    </location>
</feature>
<name>A0A813EUT3_POLGL</name>
<dbReference type="GO" id="GO:0003918">
    <property type="term" value="F:DNA topoisomerase type II (double strand cut, ATP-hydrolyzing) activity"/>
    <property type="evidence" value="ECO:0007669"/>
    <property type="project" value="InterPro"/>
</dbReference>
<dbReference type="PANTHER" id="PTHR10848:SF0">
    <property type="entry name" value="MEIOTIC RECOMBINATION PROTEIN SPO11"/>
    <property type="match status" value="1"/>
</dbReference>
<keyword evidence="4" id="KW-1185">Reference proteome</keyword>
<evidence type="ECO:0000256" key="1">
    <source>
        <dbReference type="SAM" id="MobiDB-lite"/>
    </source>
</evidence>
<dbReference type="InterPro" id="IPR003613">
    <property type="entry name" value="Ubox_domain"/>
</dbReference>
<organism evidence="3 4">
    <name type="scientific">Polarella glacialis</name>
    <name type="common">Dinoflagellate</name>
    <dbReference type="NCBI Taxonomy" id="89957"/>
    <lineage>
        <taxon>Eukaryota</taxon>
        <taxon>Sar</taxon>
        <taxon>Alveolata</taxon>
        <taxon>Dinophyceae</taxon>
        <taxon>Suessiales</taxon>
        <taxon>Suessiaceae</taxon>
        <taxon>Polarella</taxon>
    </lineage>
</organism>
<dbReference type="InterPro" id="IPR002815">
    <property type="entry name" value="Spo11/TopoVI_A"/>
</dbReference>
<dbReference type="SUPFAM" id="SSF57850">
    <property type="entry name" value="RING/U-box"/>
    <property type="match status" value="1"/>
</dbReference>
<dbReference type="PROSITE" id="PS51698">
    <property type="entry name" value="U_BOX"/>
    <property type="match status" value="1"/>
</dbReference>
<dbReference type="InterPro" id="IPR034136">
    <property type="entry name" value="TOPRIM_Topo6A/Spo11"/>
</dbReference>
<dbReference type="Gene3D" id="3.40.1360.10">
    <property type="match status" value="1"/>
</dbReference>
<dbReference type="CDD" id="cd00223">
    <property type="entry name" value="TOPRIM_TopoIIB_SPO"/>
    <property type="match status" value="1"/>
</dbReference>
<dbReference type="Gene3D" id="3.30.40.10">
    <property type="entry name" value="Zinc/RING finger domain, C3HC4 (zinc finger)"/>
    <property type="match status" value="1"/>
</dbReference>
<dbReference type="SUPFAM" id="SSF56726">
    <property type="entry name" value="DNA topoisomerase IV, alpha subunit"/>
    <property type="match status" value="1"/>
</dbReference>
<evidence type="ECO:0000259" key="2">
    <source>
        <dbReference type="PROSITE" id="PS51698"/>
    </source>
</evidence>
<dbReference type="CDD" id="cd16655">
    <property type="entry name" value="RING-Ubox_WDSUB1-like"/>
    <property type="match status" value="1"/>
</dbReference>
<dbReference type="Pfam" id="PF21180">
    <property type="entry name" value="TOP6A-Spo11_Toprim"/>
    <property type="match status" value="1"/>
</dbReference>
<protein>
    <recommendedName>
        <fullName evidence="2">U-box domain-containing protein</fullName>
    </recommendedName>
</protein>
<evidence type="ECO:0000313" key="3">
    <source>
        <dbReference type="EMBL" id="CAE8605714.1"/>
    </source>
</evidence>
<dbReference type="Proteomes" id="UP000654075">
    <property type="component" value="Unassembled WGS sequence"/>
</dbReference>
<reference evidence="3" key="1">
    <citation type="submission" date="2021-02" db="EMBL/GenBank/DDBJ databases">
        <authorList>
            <person name="Dougan E. K."/>
            <person name="Rhodes N."/>
            <person name="Thang M."/>
            <person name="Chan C."/>
        </authorList>
    </citation>
    <scope>NUCLEOTIDE SEQUENCE</scope>
</reference>
<evidence type="ECO:0000313" key="4">
    <source>
        <dbReference type="Proteomes" id="UP000654075"/>
    </source>
</evidence>
<dbReference type="Pfam" id="PF04564">
    <property type="entry name" value="U-box"/>
    <property type="match status" value="1"/>
</dbReference>
<dbReference type="GO" id="GO:0003677">
    <property type="term" value="F:DNA binding"/>
    <property type="evidence" value="ECO:0007669"/>
    <property type="project" value="InterPro"/>
</dbReference>
<dbReference type="PRINTS" id="PR01550">
    <property type="entry name" value="TOP6AFAMILY"/>
</dbReference>
<dbReference type="SMART" id="SM00504">
    <property type="entry name" value="Ubox"/>
    <property type="match status" value="1"/>
</dbReference>
<dbReference type="PANTHER" id="PTHR10848">
    <property type="entry name" value="MEIOTIC RECOMBINATION PROTEIN SPO11"/>
    <property type="match status" value="1"/>
</dbReference>
<comment type="caution">
    <text evidence="3">The sequence shown here is derived from an EMBL/GenBank/DDBJ whole genome shotgun (WGS) entry which is preliminary data.</text>
</comment>
<sequence length="518" mass="56695">HSISPICAHLLHVESMARTILVVEKETVFHRLLSEGVLERHRPCVIVTAKGFPDVPTRYLLRRLREDCARPRILVLVDFDASGLAIAATYAFGPESGWVQDDLTLPEAVPLFCPGGAPSAAKRFGLRPGDVLPMTRRDRAALPSVAEGLLRRVAQLRLRLRPEEGGLMSAFEGAQRAVSEITTSVEVFCAHSVWKLPRALLALAVTLLMTKHVSDEQVCLGDIYANIPESYSSDTILCQSVHTMEETEVARAEHEGRRVTLRAFEAAVSALLEGGVNYELDALDHLSDLVADGVLSEDFHGSQFASEQGRSESLSASLFAVCGKTALSQAERSGGLPSDSGAKSSTNRGGRAEKAEVFVPKGAQRQRRAEDQRDPRGSEVDDFDSMLDGSTTTSEAPDHPFCDEFVVLGGTCGAMVLLAAAAVGLTAANSYCLPAARQWRDWHCRCRYAYAYSFSHRLFGPDSDDYQEGRVIPQCFRCPISQEDPVITVDGHTYERQGIEEWFHQGRRTSPLTNLIPA</sequence>